<evidence type="ECO:0000313" key="4">
    <source>
        <dbReference type="Proteomes" id="UP000075260"/>
    </source>
</evidence>
<feature type="domain" description="PEGA" evidence="2">
    <location>
        <begin position="133"/>
        <end position="199"/>
    </location>
</feature>
<dbReference type="InterPro" id="IPR013229">
    <property type="entry name" value="PEGA"/>
</dbReference>
<feature type="domain" description="PEGA" evidence="2">
    <location>
        <begin position="279"/>
        <end position="342"/>
    </location>
</feature>
<accession>A0A150QSG1</accession>
<feature type="region of interest" description="Disordered" evidence="1">
    <location>
        <begin position="1"/>
        <end position="49"/>
    </location>
</feature>
<dbReference type="SUPFAM" id="SSF48452">
    <property type="entry name" value="TPR-like"/>
    <property type="match status" value="1"/>
</dbReference>
<dbReference type="Pfam" id="PF08308">
    <property type="entry name" value="PEGA"/>
    <property type="match status" value="2"/>
</dbReference>
<feature type="compositionally biased region" description="Low complexity" evidence="1">
    <location>
        <begin position="7"/>
        <end position="18"/>
    </location>
</feature>
<gene>
    <name evidence="3" type="ORF">BE15_30535</name>
</gene>
<dbReference type="AlphaFoldDB" id="A0A150QSG1"/>
<dbReference type="Proteomes" id="UP000075260">
    <property type="component" value="Unassembled WGS sequence"/>
</dbReference>
<proteinExistence type="predicted"/>
<name>A0A150QSG1_SORCE</name>
<reference evidence="3 4" key="1">
    <citation type="submission" date="2014-02" db="EMBL/GenBank/DDBJ databases">
        <title>The small core and large imbalanced accessory genome model reveals a collaborative survival strategy of Sorangium cellulosum strains in nature.</title>
        <authorList>
            <person name="Han K."/>
            <person name="Peng R."/>
            <person name="Blom J."/>
            <person name="Li Y.-Z."/>
        </authorList>
    </citation>
    <scope>NUCLEOTIDE SEQUENCE [LARGE SCALE GENOMIC DNA]</scope>
    <source>
        <strain evidence="3 4">So0008-312</strain>
    </source>
</reference>
<evidence type="ECO:0000259" key="2">
    <source>
        <dbReference type="Pfam" id="PF08308"/>
    </source>
</evidence>
<dbReference type="PANTHER" id="PTHR36194">
    <property type="entry name" value="S-LAYER-LIKE PROTEIN"/>
    <property type="match status" value="1"/>
</dbReference>
<protein>
    <recommendedName>
        <fullName evidence="2">PEGA domain-containing protein</fullName>
    </recommendedName>
</protein>
<evidence type="ECO:0000256" key="1">
    <source>
        <dbReference type="SAM" id="MobiDB-lite"/>
    </source>
</evidence>
<organism evidence="3 4">
    <name type="scientific">Sorangium cellulosum</name>
    <name type="common">Polyangium cellulosum</name>
    <dbReference type="NCBI Taxonomy" id="56"/>
    <lineage>
        <taxon>Bacteria</taxon>
        <taxon>Pseudomonadati</taxon>
        <taxon>Myxococcota</taxon>
        <taxon>Polyangia</taxon>
        <taxon>Polyangiales</taxon>
        <taxon>Polyangiaceae</taxon>
        <taxon>Sorangium</taxon>
    </lineage>
</organism>
<dbReference type="PANTHER" id="PTHR36194:SF1">
    <property type="entry name" value="S-LAYER-LIKE PROTEIN"/>
    <property type="match status" value="1"/>
</dbReference>
<sequence>MISGALAGAQVAQAQPQQAVPPPADPAGQAPAQADEAEKRERDKQEAQAHFQKGNELMDQQAWAAALAEFSVSRRLYPTQNATYNAALCLRHLQRFDEALETYEALVREFPQLSPGDKAEVLRAIDDLRGLVGTLEITAAQPGASIVVDGRERGDYPPVNPIRVSAGTHTVRVYKEGYVPFETRVEVAGGQTASVPAKLLVLTDSGRLRVTEQTGKSVNVVIDGVVVGMTPWEGDLAVGDRTVVLRGEGNLGTAPVGARIQARQRTTLSLRAEELDALLHVDPTPAGATVIIDAVPVGSGSWEGALRAGAHRIEVRYAGYVPAKRQVNLARGQQERIAISLELDPEAEVWRKPSKITFDANAGFAVVPWLGGDVAGDCTGGCDGTVGLGGLGLFNAGYEFGSGFSLGGTLGYLTVFQWSEGRTSTIEPVGLAARQIIVDDALRMSTFVVAATAGQRFFESVPLSLRFGTGVALGSVRDARSETTRAPQEEAVQAYPTAEAPSATYLYLSLEARLSKRFGDRFELGAGVQGLLLVALTQPKLDDRRELWTKQPEAGFFTYPDDALTGSTIAAIVPGVNARYAF</sequence>
<evidence type="ECO:0000313" key="3">
    <source>
        <dbReference type="EMBL" id="KYF70880.1"/>
    </source>
</evidence>
<dbReference type="Gene3D" id="1.25.40.10">
    <property type="entry name" value="Tetratricopeptide repeat domain"/>
    <property type="match status" value="1"/>
</dbReference>
<dbReference type="InterPro" id="IPR011990">
    <property type="entry name" value="TPR-like_helical_dom_sf"/>
</dbReference>
<comment type="caution">
    <text evidence="3">The sequence shown here is derived from an EMBL/GenBank/DDBJ whole genome shotgun (WGS) entry which is preliminary data.</text>
</comment>
<feature type="compositionally biased region" description="Basic and acidic residues" evidence="1">
    <location>
        <begin position="36"/>
        <end position="47"/>
    </location>
</feature>
<dbReference type="EMBL" id="JEMA01000372">
    <property type="protein sequence ID" value="KYF70880.1"/>
    <property type="molecule type" value="Genomic_DNA"/>
</dbReference>